<organism evidence="1 2">
    <name type="scientific">Elstera litoralis</name>
    <dbReference type="NCBI Taxonomy" id="552518"/>
    <lineage>
        <taxon>Bacteria</taxon>
        <taxon>Pseudomonadati</taxon>
        <taxon>Pseudomonadota</taxon>
        <taxon>Alphaproteobacteria</taxon>
        <taxon>Rhodospirillales</taxon>
        <taxon>Rhodospirillaceae</taxon>
        <taxon>Elstera</taxon>
    </lineage>
</organism>
<feature type="non-terminal residue" evidence="1">
    <location>
        <position position="1"/>
    </location>
</feature>
<dbReference type="AlphaFoldDB" id="A0A0F3IPS2"/>
<dbReference type="RefSeq" id="WP_045777417.1">
    <property type="nucleotide sequence ID" value="NZ_LAJY01000808.1"/>
</dbReference>
<name>A0A0F3IPS2_9PROT</name>
<evidence type="ECO:0000313" key="2">
    <source>
        <dbReference type="Proteomes" id="UP000033774"/>
    </source>
</evidence>
<reference evidence="1 2" key="1">
    <citation type="submission" date="2015-03" db="EMBL/GenBank/DDBJ databases">
        <title>Draft genome sequence of Elstera litoralis.</title>
        <authorList>
            <person name="Rahalkar M.C."/>
            <person name="Dhakephalkar P.K."/>
            <person name="Pore S.D."/>
            <person name="Arora P."/>
            <person name="Kapse N.G."/>
            <person name="Pandit P.S."/>
        </authorList>
    </citation>
    <scope>NUCLEOTIDE SEQUENCE [LARGE SCALE GENOMIC DNA]</scope>
    <source>
        <strain evidence="1 2">Dia-1</strain>
    </source>
</reference>
<dbReference type="EMBL" id="LAJY01000808">
    <property type="protein sequence ID" value="KJV07584.1"/>
    <property type="molecule type" value="Genomic_DNA"/>
</dbReference>
<gene>
    <name evidence="1" type="ORF">VZ95_19900</name>
</gene>
<proteinExistence type="predicted"/>
<sequence>IETIIEAFITSTIFILNNVKMPSLLNSRTSRISYTNTYVDGVSIVDDQRTSQRRSMFKGTKHEIEDAQQAEIHNIFTFLNEEKQGDFEKIKIAMKRVYYSKSRRNHSDRLLDLMIAAELLYNSAEESELSLRIRLNAAFHSDEQDKKSVYHAFKKSL</sequence>
<protein>
    <submittedName>
        <fullName evidence="1">Uncharacterized protein</fullName>
    </submittedName>
</protein>
<accession>A0A0F3IPS2</accession>
<keyword evidence="2" id="KW-1185">Reference proteome</keyword>
<evidence type="ECO:0000313" key="1">
    <source>
        <dbReference type="EMBL" id="KJV07584.1"/>
    </source>
</evidence>
<dbReference type="Proteomes" id="UP000033774">
    <property type="component" value="Unassembled WGS sequence"/>
</dbReference>
<comment type="caution">
    <text evidence="1">The sequence shown here is derived from an EMBL/GenBank/DDBJ whole genome shotgun (WGS) entry which is preliminary data.</text>
</comment>